<accession>A0A106LNA0</accession>
<dbReference type="Proteomes" id="UP000183667">
    <property type="component" value="Unassembled WGS sequence"/>
</dbReference>
<evidence type="ECO:0000313" key="5">
    <source>
        <dbReference type="Proteomes" id="UP000061665"/>
    </source>
</evidence>
<evidence type="ECO:0000313" key="3">
    <source>
        <dbReference type="EMBL" id="OJA45554.1"/>
    </source>
</evidence>
<proteinExistence type="predicted"/>
<dbReference type="Proteomes" id="UP000056453">
    <property type="component" value="Unassembled WGS sequence"/>
</dbReference>
<dbReference type="EMBL" id="LOZE01000013">
    <property type="protein sequence ID" value="KVM39683.1"/>
    <property type="molecule type" value="Genomic_DNA"/>
</dbReference>
<dbReference type="AlphaFoldDB" id="A0A106LNA0"/>
<evidence type="ECO:0000313" key="2">
    <source>
        <dbReference type="EMBL" id="KVP97097.1"/>
    </source>
</evidence>
<evidence type="ECO:0000313" key="1">
    <source>
        <dbReference type="EMBL" id="KVM39683.1"/>
    </source>
</evidence>
<dbReference type="EMBL" id="LPBJ01000054">
    <property type="protein sequence ID" value="KVP97097.1"/>
    <property type="molecule type" value="Genomic_DNA"/>
</dbReference>
<evidence type="ECO:0000313" key="4">
    <source>
        <dbReference type="Proteomes" id="UP000056453"/>
    </source>
</evidence>
<reference evidence="3" key="3">
    <citation type="submission" date="2016-08" db="EMBL/GenBank/DDBJ databases">
        <authorList>
            <person name="Price E.P."/>
            <person name="Currie B.J."/>
            <person name="Wagner D.M."/>
        </authorList>
    </citation>
    <scope>NUCLEOTIDE SEQUENCE</scope>
    <source>
        <strain evidence="3">MSMB0103</strain>
    </source>
</reference>
<gene>
    <name evidence="3" type="ORF">BGV66_17945</name>
    <name evidence="1" type="ORF">WJ53_25645</name>
    <name evidence="2" type="ORF">WJ96_08750</name>
</gene>
<dbReference type="EMBL" id="MEAU01000025">
    <property type="protein sequence ID" value="OJA45554.1"/>
    <property type="molecule type" value="Genomic_DNA"/>
</dbReference>
<protein>
    <submittedName>
        <fullName evidence="2">Uncharacterized protein</fullName>
    </submittedName>
</protein>
<reference evidence="6" key="2">
    <citation type="submission" date="2016-08" db="EMBL/GenBank/DDBJ databases">
        <title>Population biology and virulence potential of Burkholderia ubonensis.</title>
        <authorList>
            <person name="Price E.P."/>
            <person name="Currie B.J."/>
            <person name="Wagner D.M."/>
        </authorList>
    </citation>
    <scope>NUCLEOTIDE SEQUENCE [LARGE SCALE GENOMIC DNA]</scope>
    <source>
        <strain evidence="6">MSMB0103</strain>
    </source>
</reference>
<name>A0A106LNA0_9BURK</name>
<keyword evidence="4" id="KW-1185">Reference proteome</keyword>
<dbReference type="Proteomes" id="UP000061665">
    <property type="component" value="Unassembled WGS sequence"/>
</dbReference>
<sequence length="73" mass="8242">MSYGRVLAFGLAKKDFTSAGNFWIRRRAPMASRFISSLVCTRRLETLRFTRAQTCSPVTVLRSFLPLNISAQA</sequence>
<evidence type="ECO:0000313" key="6">
    <source>
        <dbReference type="Proteomes" id="UP000183667"/>
    </source>
</evidence>
<organism evidence="2 4">
    <name type="scientific">Burkholderia ubonensis</name>
    <dbReference type="NCBI Taxonomy" id="101571"/>
    <lineage>
        <taxon>Bacteria</taxon>
        <taxon>Pseudomonadati</taxon>
        <taxon>Pseudomonadota</taxon>
        <taxon>Betaproteobacteria</taxon>
        <taxon>Burkholderiales</taxon>
        <taxon>Burkholderiaceae</taxon>
        <taxon>Burkholderia</taxon>
        <taxon>Burkholderia cepacia complex</taxon>
    </lineage>
</organism>
<comment type="caution">
    <text evidence="2">The sequence shown here is derived from an EMBL/GenBank/DDBJ whole genome shotgun (WGS) entry which is preliminary data.</text>
</comment>
<reference evidence="4 5" key="1">
    <citation type="submission" date="2015-11" db="EMBL/GenBank/DDBJ databases">
        <title>Expanding the genomic diversity of Burkholderia species for the development of highly accurate diagnostics.</title>
        <authorList>
            <person name="Sahl J."/>
            <person name="Keim P."/>
            <person name="Wagner D."/>
        </authorList>
    </citation>
    <scope>NUCLEOTIDE SEQUENCE [LARGE SCALE GENOMIC DNA]</scope>
    <source>
        <strain evidence="2 4">MSMB1808WGS</strain>
        <strain evidence="1 5">MSMB2058</strain>
    </source>
</reference>